<dbReference type="AlphaFoldDB" id="A0AAX6M7L0"/>
<protein>
    <recommendedName>
        <fullName evidence="1">gamma-glutamylcyclotransferase</fullName>
        <ecNumber evidence="1">4.3.2.9</ecNumber>
    </recommendedName>
</protein>
<feature type="transmembrane region" description="Helical" evidence="6">
    <location>
        <begin position="340"/>
        <end position="361"/>
    </location>
</feature>
<organism evidence="7 8">
    <name type="scientific">Daldinia eschscholtzii</name>
    <dbReference type="NCBI Taxonomy" id="292717"/>
    <lineage>
        <taxon>Eukaryota</taxon>
        <taxon>Fungi</taxon>
        <taxon>Dikarya</taxon>
        <taxon>Ascomycota</taxon>
        <taxon>Pezizomycotina</taxon>
        <taxon>Sordariomycetes</taxon>
        <taxon>Xylariomycetidae</taxon>
        <taxon>Xylariales</taxon>
        <taxon>Hypoxylaceae</taxon>
        <taxon>Daldinia</taxon>
    </lineage>
</organism>
<dbReference type="PANTHER" id="PTHR12935:SF0">
    <property type="entry name" value="GAMMA-GLUTAMYLCYCLOTRANSFERASE"/>
    <property type="match status" value="1"/>
</dbReference>
<feature type="region of interest" description="Disordered" evidence="5">
    <location>
        <begin position="401"/>
        <end position="420"/>
    </location>
</feature>
<dbReference type="Proteomes" id="UP001369815">
    <property type="component" value="Unassembled WGS sequence"/>
</dbReference>
<evidence type="ECO:0000256" key="5">
    <source>
        <dbReference type="SAM" id="MobiDB-lite"/>
    </source>
</evidence>
<evidence type="ECO:0000313" key="7">
    <source>
        <dbReference type="EMBL" id="KAK6948192.1"/>
    </source>
</evidence>
<dbReference type="Gene3D" id="3.10.490.10">
    <property type="entry name" value="Gamma-glutamyl cyclotransferase-like"/>
    <property type="match status" value="1"/>
</dbReference>
<gene>
    <name evidence="7" type="ORF">Daesc_009956</name>
</gene>
<evidence type="ECO:0000256" key="3">
    <source>
        <dbReference type="PIRSR" id="PIRSR617939-1"/>
    </source>
</evidence>
<dbReference type="PANTHER" id="PTHR12935">
    <property type="entry name" value="GAMMA-GLUTAMYLCYCLOTRANSFERASE"/>
    <property type="match status" value="1"/>
</dbReference>
<accession>A0AAX6M7L0</accession>
<dbReference type="EC" id="4.3.2.9" evidence="1"/>
<feature type="binding site" evidence="4">
    <location>
        <position position="301"/>
    </location>
    <ligand>
        <name>substrate</name>
    </ligand>
</feature>
<feature type="binding site" evidence="4">
    <location>
        <begin position="80"/>
        <end position="85"/>
    </location>
    <ligand>
        <name>substrate</name>
    </ligand>
</feature>
<dbReference type="EMBL" id="JBANMG010000010">
    <property type="protein sequence ID" value="KAK6948192.1"/>
    <property type="molecule type" value="Genomic_DNA"/>
</dbReference>
<reference evidence="7 8" key="1">
    <citation type="journal article" date="2024" name="Front Chem Biol">
        <title>Unveiling the potential of Daldinia eschscholtzii MFLUCC 19-0629 through bioactivity and bioinformatics studies for enhanced sustainable agriculture production.</title>
        <authorList>
            <person name="Brooks S."/>
            <person name="Weaver J.A."/>
            <person name="Klomchit A."/>
            <person name="Alharthi S.A."/>
            <person name="Onlamun T."/>
            <person name="Nurani R."/>
            <person name="Vong T.K."/>
            <person name="Alberti F."/>
            <person name="Greco C."/>
        </authorList>
    </citation>
    <scope>NUCLEOTIDE SEQUENCE [LARGE SCALE GENOMIC DNA]</scope>
    <source>
        <strain evidence="7">MFLUCC 19-0629</strain>
    </source>
</reference>
<evidence type="ECO:0000256" key="6">
    <source>
        <dbReference type="SAM" id="Phobius"/>
    </source>
</evidence>
<evidence type="ECO:0000313" key="8">
    <source>
        <dbReference type="Proteomes" id="UP001369815"/>
    </source>
</evidence>
<feature type="region of interest" description="Disordered" evidence="5">
    <location>
        <begin position="134"/>
        <end position="166"/>
    </location>
</feature>
<evidence type="ECO:0000256" key="2">
    <source>
        <dbReference type="ARBA" id="ARBA00023239"/>
    </source>
</evidence>
<sequence length="441" mass="49555">MNLRSDTIEDGLLGPSDHLYPSQQAHTLIQHIINSITPRRALRPGSYPPLSTIPQTSPERLAQASSSFDHHVSSPSTVLYLAYGSNLSSETFLGMRHIRPLSKINVSVPTLDLAFDLPGLPYWEPCFSNVSPRKLPKPPPIPGDPPKPPFRPPPPPPFPPNQQEEEEKLPILPLLPSLPPDNSPSWSKGLYGVVYEVTREDYAHIVRTEGTAYQEILAPCLALPPPFHVPEKPPIPELPRPFMARTLYAPRIPSFNPPGDGDDNDGGGDGGDDEKKKKRWWQKLLLPVGRTPGYAQPSSRYLRLIRDGAREHYLPEDYQAYLARLEAYTITTWRQDIGRWLFLLTVVPIFALLALLGYFLADKDGKIPRWLDVATTIGMNLMWKVYDYVFKPLFGDGERTIHDDGEEDDDDNHNNLGSSTGTNIIRARTWGNEKNALMADW</sequence>
<feature type="compositionally biased region" description="Acidic residues" evidence="5">
    <location>
        <begin position="260"/>
        <end position="272"/>
    </location>
</feature>
<keyword evidence="6" id="KW-1133">Transmembrane helix</keyword>
<comment type="caution">
    <text evidence="7">The sequence shown here is derived from an EMBL/GenBank/DDBJ whole genome shotgun (WGS) entry which is preliminary data.</text>
</comment>
<keyword evidence="8" id="KW-1185">Reference proteome</keyword>
<feature type="compositionally biased region" description="Pro residues" evidence="5">
    <location>
        <begin position="137"/>
        <end position="160"/>
    </location>
</feature>
<keyword evidence="6" id="KW-0472">Membrane</keyword>
<name>A0AAX6M7L0_9PEZI</name>
<proteinExistence type="predicted"/>
<evidence type="ECO:0000256" key="1">
    <source>
        <dbReference type="ARBA" id="ARBA00012346"/>
    </source>
</evidence>
<evidence type="ECO:0000256" key="4">
    <source>
        <dbReference type="PIRSR" id="PIRSR617939-2"/>
    </source>
</evidence>
<dbReference type="InterPro" id="IPR017939">
    <property type="entry name" value="G-Glutamylcylcotransferase"/>
</dbReference>
<keyword evidence="2" id="KW-0456">Lyase</keyword>
<keyword evidence="6" id="KW-0812">Transmembrane</keyword>
<feature type="region of interest" description="Disordered" evidence="5">
    <location>
        <begin position="253"/>
        <end position="275"/>
    </location>
</feature>
<feature type="active site" description="Proton acceptor" evidence="3">
    <location>
        <position position="209"/>
    </location>
</feature>
<dbReference type="GO" id="GO:0003839">
    <property type="term" value="F:gamma-glutamylcyclotransferase activity"/>
    <property type="evidence" value="ECO:0007669"/>
    <property type="project" value="UniProtKB-EC"/>
</dbReference>